<keyword evidence="6" id="KW-0175">Coiled coil</keyword>
<dbReference type="EMBL" id="JAGETV010000002">
    <property type="protein sequence ID" value="MBO1926253.1"/>
    <property type="molecule type" value="Genomic_DNA"/>
</dbReference>
<evidence type="ECO:0000256" key="6">
    <source>
        <dbReference type="SAM" id="Coils"/>
    </source>
</evidence>
<evidence type="ECO:0000256" key="8">
    <source>
        <dbReference type="SAM" id="SignalP"/>
    </source>
</evidence>
<evidence type="ECO:0000313" key="11">
    <source>
        <dbReference type="Proteomes" id="UP000664835"/>
    </source>
</evidence>
<dbReference type="Gene3D" id="2.30.30.40">
    <property type="entry name" value="SH3 Domains"/>
    <property type="match status" value="1"/>
</dbReference>
<keyword evidence="3 8" id="KW-0732">Signal</keyword>
<keyword evidence="2 7" id="KW-0812">Transmembrane</keyword>
<evidence type="ECO:0000256" key="1">
    <source>
        <dbReference type="ARBA" id="ARBA00004167"/>
    </source>
</evidence>
<feature type="chain" id="PRO_5045520582" evidence="8">
    <location>
        <begin position="38"/>
        <end position="244"/>
    </location>
</feature>
<comment type="caution">
    <text evidence="10">The sequence shown here is derived from an EMBL/GenBank/DDBJ whole genome shotgun (WGS) entry which is preliminary data.</text>
</comment>
<evidence type="ECO:0000313" key="10">
    <source>
        <dbReference type="EMBL" id="MBO1926253.1"/>
    </source>
</evidence>
<gene>
    <name evidence="10" type="ORF">J3998_01580</name>
</gene>
<keyword evidence="5 7" id="KW-0472">Membrane</keyword>
<feature type="signal peptide" evidence="8">
    <location>
        <begin position="1"/>
        <end position="37"/>
    </location>
</feature>
<evidence type="ECO:0000259" key="9">
    <source>
        <dbReference type="PROSITE" id="PS51781"/>
    </source>
</evidence>
<reference evidence="10 11" key="1">
    <citation type="submission" date="2021-03" db="EMBL/GenBank/DDBJ databases">
        <title>Thiomicrorhabdus sp.nov.,novel sulfur-oxidizing bacteria isolated from coastal sediment.</title>
        <authorList>
            <person name="Liu X."/>
        </authorList>
    </citation>
    <scope>NUCLEOTIDE SEQUENCE [LARGE SCALE GENOMIC DNA]</scope>
    <source>
        <strain evidence="10 11">6S2-11</strain>
    </source>
</reference>
<evidence type="ECO:0000256" key="5">
    <source>
        <dbReference type="ARBA" id="ARBA00023136"/>
    </source>
</evidence>
<evidence type="ECO:0000256" key="3">
    <source>
        <dbReference type="ARBA" id="ARBA00022729"/>
    </source>
</evidence>
<feature type="domain" description="SH3b" evidence="9">
    <location>
        <begin position="42"/>
        <end position="110"/>
    </location>
</feature>
<dbReference type="PROSITE" id="PS51781">
    <property type="entry name" value="SH3B"/>
    <property type="match status" value="1"/>
</dbReference>
<accession>A0ABS3Q265</accession>
<comment type="subcellular location">
    <subcellularLocation>
        <location evidence="1">Membrane</location>
        <topology evidence="1">Single-pass membrane protein</topology>
    </subcellularLocation>
</comment>
<sequence length="244" mass="27571">MTKFLNFKFSMIFKPIAIAASLSLATLFAGHASTAAAATTVGYTNYVTDSIDVPVRRGAGYKFKISQMLKSGTPVKILEVDKEGWVQIEYSRGSKTSRGWMPSSMLQNQPVAKERLKEQMEKTNQVEEKYNALKLELNTLKERFDTASTELSAIKQDKFETTQELDRLKAISSNAVALDEENKAMKLRLNETESQNAIMREQIDQAEDTVKRQWFLTGGGVLLLGLLLGRFFRMPTKKKRWGEL</sequence>
<feature type="transmembrane region" description="Helical" evidence="7">
    <location>
        <begin position="214"/>
        <end position="232"/>
    </location>
</feature>
<dbReference type="InterPro" id="IPR016476">
    <property type="entry name" value="SH3_dom_pro"/>
</dbReference>
<dbReference type="Pfam" id="PF08239">
    <property type="entry name" value="SH3_3"/>
    <property type="match status" value="1"/>
</dbReference>
<dbReference type="Proteomes" id="UP000664835">
    <property type="component" value="Unassembled WGS sequence"/>
</dbReference>
<keyword evidence="11" id="KW-1185">Reference proteome</keyword>
<dbReference type="PIRSF" id="PIRSF006158">
    <property type="entry name" value="UCP006158_SH3"/>
    <property type="match status" value="1"/>
</dbReference>
<evidence type="ECO:0000256" key="7">
    <source>
        <dbReference type="SAM" id="Phobius"/>
    </source>
</evidence>
<dbReference type="SMART" id="SM00287">
    <property type="entry name" value="SH3b"/>
    <property type="match status" value="1"/>
</dbReference>
<name>A0ABS3Q265_9GAMM</name>
<protein>
    <submittedName>
        <fullName evidence="10">TIGR04211 family SH3 domain-containing protein</fullName>
    </submittedName>
</protein>
<organism evidence="10 11">
    <name type="scientific">Thiomicrorhabdus marina</name>
    <dbReference type="NCBI Taxonomy" id="2818442"/>
    <lineage>
        <taxon>Bacteria</taxon>
        <taxon>Pseudomonadati</taxon>
        <taxon>Pseudomonadota</taxon>
        <taxon>Gammaproteobacteria</taxon>
        <taxon>Thiotrichales</taxon>
        <taxon>Piscirickettsiaceae</taxon>
        <taxon>Thiomicrorhabdus</taxon>
    </lineage>
</organism>
<proteinExistence type="predicted"/>
<dbReference type="NCBIfam" id="TIGR04211">
    <property type="entry name" value="SH3_and_anchor"/>
    <property type="match status" value="1"/>
</dbReference>
<keyword evidence="4 7" id="KW-1133">Transmembrane helix</keyword>
<dbReference type="InterPro" id="IPR003646">
    <property type="entry name" value="SH3-like_bac-type"/>
</dbReference>
<evidence type="ECO:0000256" key="4">
    <source>
        <dbReference type="ARBA" id="ARBA00022989"/>
    </source>
</evidence>
<feature type="coiled-coil region" evidence="6">
    <location>
        <begin position="113"/>
        <end position="209"/>
    </location>
</feature>
<evidence type="ECO:0000256" key="2">
    <source>
        <dbReference type="ARBA" id="ARBA00022692"/>
    </source>
</evidence>